<protein>
    <recommendedName>
        <fullName evidence="1">Heterokaryon incompatibility domain-containing protein</fullName>
    </recommendedName>
</protein>
<dbReference type="EMBL" id="ABDG02000019">
    <property type="protein sequence ID" value="EHK48134.1"/>
    <property type="molecule type" value="Genomic_DNA"/>
</dbReference>
<dbReference type="eggNOG" id="ENOG502SMXX">
    <property type="taxonomic scope" value="Eukaryota"/>
</dbReference>
<dbReference type="PANTHER" id="PTHR24148">
    <property type="entry name" value="ANKYRIN REPEAT DOMAIN-CONTAINING PROTEIN 39 HOMOLOG-RELATED"/>
    <property type="match status" value="1"/>
</dbReference>
<dbReference type="OrthoDB" id="3557394at2759"/>
<keyword evidence="3" id="KW-1185">Reference proteome</keyword>
<evidence type="ECO:0000259" key="1">
    <source>
        <dbReference type="Pfam" id="PF06985"/>
    </source>
</evidence>
<feature type="non-terminal residue" evidence="2">
    <location>
        <position position="1"/>
    </location>
</feature>
<dbReference type="InterPro" id="IPR010730">
    <property type="entry name" value="HET"/>
</dbReference>
<reference evidence="2 3" key="1">
    <citation type="journal article" date="2011" name="Genome Biol.">
        <title>Comparative genome sequence analysis underscores mycoparasitism as the ancestral life style of Trichoderma.</title>
        <authorList>
            <person name="Kubicek C.P."/>
            <person name="Herrera-Estrella A."/>
            <person name="Seidl-Seiboth V."/>
            <person name="Martinez D.A."/>
            <person name="Druzhinina I.S."/>
            <person name="Thon M."/>
            <person name="Zeilinger S."/>
            <person name="Casas-Flores S."/>
            <person name="Horwitz B.A."/>
            <person name="Mukherjee P.K."/>
            <person name="Mukherjee M."/>
            <person name="Kredics L."/>
            <person name="Alcaraz L.D."/>
            <person name="Aerts A."/>
            <person name="Antal Z."/>
            <person name="Atanasova L."/>
            <person name="Cervantes-Badillo M.G."/>
            <person name="Challacombe J."/>
            <person name="Chertkov O."/>
            <person name="McCluskey K."/>
            <person name="Coulpier F."/>
            <person name="Deshpande N."/>
            <person name="von Doehren H."/>
            <person name="Ebbole D.J."/>
            <person name="Esquivel-Naranjo E.U."/>
            <person name="Fekete E."/>
            <person name="Flipphi M."/>
            <person name="Glaser F."/>
            <person name="Gomez-Rodriguez E.Y."/>
            <person name="Gruber S."/>
            <person name="Han C."/>
            <person name="Henrissat B."/>
            <person name="Hermosa R."/>
            <person name="Hernandez-Onate M."/>
            <person name="Karaffa L."/>
            <person name="Kosti I."/>
            <person name="Le Crom S."/>
            <person name="Lindquist E."/>
            <person name="Lucas S."/>
            <person name="Luebeck M."/>
            <person name="Luebeck P.S."/>
            <person name="Margeot A."/>
            <person name="Metz B."/>
            <person name="Misra M."/>
            <person name="Nevalainen H."/>
            <person name="Omann M."/>
            <person name="Packer N."/>
            <person name="Perrone G."/>
            <person name="Uresti-Rivera E.E."/>
            <person name="Salamov A."/>
            <person name="Schmoll M."/>
            <person name="Seiboth B."/>
            <person name="Shapiro H."/>
            <person name="Sukno S."/>
            <person name="Tamayo-Ramos J.A."/>
            <person name="Tisch D."/>
            <person name="Wiest A."/>
            <person name="Wilkinson H.H."/>
            <person name="Zhang M."/>
            <person name="Coutinho P.M."/>
            <person name="Kenerley C.M."/>
            <person name="Monte E."/>
            <person name="Baker S.E."/>
            <person name="Grigoriev I.V."/>
        </authorList>
    </citation>
    <scope>NUCLEOTIDE SEQUENCE [LARGE SCALE GENOMIC DNA]</scope>
    <source>
        <strain evidence="3">ATCC 20476 / IMI 206040</strain>
    </source>
</reference>
<evidence type="ECO:0000313" key="3">
    <source>
        <dbReference type="Proteomes" id="UP000005426"/>
    </source>
</evidence>
<dbReference type="HOGENOM" id="CLU_004184_6_2_1"/>
<dbReference type="InterPro" id="IPR052895">
    <property type="entry name" value="HetReg/Transcr_Mod"/>
</dbReference>
<dbReference type="KEGG" id="tatv:25777112"/>
<proteinExistence type="predicted"/>
<feature type="non-terminal residue" evidence="2">
    <location>
        <position position="124"/>
    </location>
</feature>
<comment type="caution">
    <text evidence="2">The sequence shown here is derived from an EMBL/GenBank/DDBJ whole genome shotgun (WGS) entry which is preliminary data.</text>
</comment>
<sequence length="124" mass="14421">FRLITLSPGRWGDEIRCTLKAYDRIDNCYPPYKALSYVWGRWRRRSPPEILVNDNKVEVTTNLEIALKHLREQNEETVFWIDALCIDQSNIAERSSQVAQMREIYSGASEVIIFLGHGLEHSVL</sequence>
<dbReference type="Proteomes" id="UP000005426">
    <property type="component" value="Unassembled WGS sequence"/>
</dbReference>
<dbReference type="Pfam" id="PF06985">
    <property type="entry name" value="HET"/>
    <property type="match status" value="1"/>
</dbReference>
<dbReference type="PANTHER" id="PTHR24148:SF73">
    <property type="entry name" value="HET DOMAIN PROTEIN (AFU_ORTHOLOGUE AFUA_8G01020)"/>
    <property type="match status" value="1"/>
</dbReference>
<dbReference type="STRING" id="452589.G9NMK4"/>
<organism evidence="2 3">
    <name type="scientific">Hypocrea atroviridis (strain ATCC 20476 / IMI 206040)</name>
    <name type="common">Trichoderma atroviride</name>
    <dbReference type="NCBI Taxonomy" id="452589"/>
    <lineage>
        <taxon>Eukaryota</taxon>
        <taxon>Fungi</taxon>
        <taxon>Dikarya</taxon>
        <taxon>Ascomycota</taxon>
        <taxon>Pezizomycotina</taxon>
        <taxon>Sordariomycetes</taxon>
        <taxon>Hypocreomycetidae</taxon>
        <taxon>Hypocreales</taxon>
        <taxon>Hypocreaceae</taxon>
        <taxon>Trichoderma</taxon>
    </lineage>
</organism>
<dbReference type="GeneID" id="25777112"/>
<name>G9NMK4_HYPAI</name>
<dbReference type="OMA" id="RIRCELY"/>
<accession>G9NMK4</accession>
<evidence type="ECO:0000313" key="2">
    <source>
        <dbReference type="EMBL" id="EHK48134.1"/>
    </source>
</evidence>
<gene>
    <name evidence="2" type="ORF">TRIATDRAFT_180941</name>
</gene>
<dbReference type="AlphaFoldDB" id="G9NMK4"/>
<feature type="domain" description="Heterokaryon incompatibility" evidence="1">
    <location>
        <begin position="32"/>
        <end position="122"/>
    </location>
</feature>